<proteinExistence type="predicted"/>
<keyword evidence="2" id="KW-1185">Reference proteome</keyword>
<gene>
    <name evidence="1" type="primary">cebE_1</name>
    <name evidence="1" type="ORF">Mam01_18140</name>
</gene>
<reference evidence="1 2" key="1">
    <citation type="submission" date="2021-01" db="EMBL/GenBank/DDBJ databases">
        <title>Whole genome shotgun sequence of Microbispora amethystogenes NBRC 101907.</title>
        <authorList>
            <person name="Komaki H."/>
            <person name="Tamura T."/>
        </authorList>
    </citation>
    <scope>NUCLEOTIDE SEQUENCE [LARGE SCALE GENOMIC DNA]</scope>
    <source>
        <strain evidence="1 2">NBRC 101907</strain>
    </source>
</reference>
<protein>
    <submittedName>
        <fullName evidence="1">ABC transporter substrate-binding protein</fullName>
    </submittedName>
</protein>
<dbReference type="SUPFAM" id="SSF53850">
    <property type="entry name" value="Periplasmic binding protein-like II"/>
    <property type="match status" value="1"/>
</dbReference>
<dbReference type="Gene3D" id="3.40.190.10">
    <property type="entry name" value="Periplasmic binding protein-like II"/>
    <property type="match status" value="1"/>
</dbReference>
<accession>A0ABQ4FA51</accession>
<organism evidence="1 2">
    <name type="scientific">Microbispora amethystogenes</name>
    <dbReference type="NCBI Taxonomy" id="1427754"/>
    <lineage>
        <taxon>Bacteria</taxon>
        <taxon>Bacillati</taxon>
        <taxon>Actinomycetota</taxon>
        <taxon>Actinomycetes</taxon>
        <taxon>Streptosporangiales</taxon>
        <taxon>Streptosporangiaceae</taxon>
        <taxon>Microbispora</taxon>
    </lineage>
</organism>
<dbReference type="Pfam" id="PF13416">
    <property type="entry name" value="SBP_bac_8"/>
    <property type="match status" value="1"/>
</dbReference>
<dbReference type="PANTHER" id="PTHR43649">
    <property type="entry name" value="ARABINOSE-BINDING PROTEIN-RELATED"/>
    <property type="match status" value="1"/>
</dbReference>
<sequence length="486" mass="51286">MTVPNLSGARGPELEQHGTVAVLCFGKAPGPKREGCPARRFIPSCRAAHHIPDHSKRKEVAVKFRKVSAVVFAATAALSMAACSSSSPGTSSGGSDGSSFEFWSFTGIDAKGSAAEYKAKRPDIQIKLTEVGNAQETAQALTTALAGGKVPDLVLIQGDDLPKFVQQPQNFVDLRTMGADKIKGDYLDWVISQPTAKDGSIIGIPTDVGGMAIAYRADLFKKAGLPTDREEVSKLWPTWDAFIETGKKYTAATGKAFVDNAGGSVYSQVVNQGQEKYYDPAGNLVYERSPQVKSAFDLALKAVAAGITAKQSTFTEGWSAAMKKGDFAVIAAPVWMLGSIRDNAPDTKGEWDIATIPGGSGNWGGSFLAIPKGAKNPKAAWDYIAATQSPQGQLDHFSKARSLPATPSVYKDPKLTSAKDEFFSGAPIGTIYTDSLLGLKPFLIGPDSTTIGVEFTNAITNVEQGKGDPAKAWDAAVTNIKNAIGG</sequence>
<comment type="caution">
    <text evidence="1">The sequence shown here is derived from an EMBL/GenBank/DDBJ whole genome shotgun (WGS) entry which is preliminary data.</text>
</comment>
<dbReference type="PANTHER" id="PTHR43649:SF32">
    <property type="entry name" value="SUGAR BINDING SECRETED PROTEIN"/>
    <property type="match status" value="1"/>
</dbReference>
<name>A0ABQ4FA51_9ACTN</name>
<dbReference type="InterPro" id="IPR006059">
    <property type="entry name" value="SBP"/>
</dbReference>
<evidence type="ECO:0000313" key="1">
    <source>
        <dbReference type="EMBL" id="GIH31650.1"/>
    </source>
</evidence>
<dbReference type="EMBL" id="BOOB01000013">
    <property type="protein sequence ID" value="GIH31650.1"/>
    <property type="molecule type" value="Genomic_DNA"/>
</dbReference>
<dbReference type="Proteomes" id="UP000651728">
    <property type="component" value="Unassembled WGS sequence"/>
</dbReference>
<dbReference type="InterPro" id="IPR050490">
    <property type="entry name" value="Bact_solute-bd_prot1"/>
</dbReference>
<evidence type="ECO:0000313" key="2">
    <source>
        <dbReference type="Proteomes" id="UP000651728"/>
    </source>
</evidence>